<feature type="region of interest" description="Disordered" evidence="1">
    <location>
        <begin position="34"/>
        <end position="61"/>
    </location>
</feature>
<evidence type="ECO:0000313" key="2">
    <source>
        <dbReference type="EMBL" id="MCX2976849.1"/>
    </source>
</evidence>
<sequence>MRTPSNREIIVILEDAYKQNGVYRPWAEPALATQTHHSHDGVSSPFQYEPLESELRGVAPR</sequence>
<dbReference type="EMBL" id="SHNO01000001">
    <property type="protein sequence ID" value="MCX2976849.1"/>
    <property type="molecule type" value="Genomic_DNA"/>
</dbReference>
<accession>A0ABT3T449</accession>
<comment type="caution">
    <text evidence="2">The sequence shown here is derived from an EMBL/GenBank/DDBJ whole genome shotgun (WGS) entry which is preliminary data.</text>
</comment>
<proteinExistence type="predicted"/>
<organism evidence="2 3">
    <name type="scientific">Candidatus Marimicrobium litorale</name>
    <dbReference type="NCBI Taxonomy" id="2518991"/>
    <lineage>
        <taxon>Bacteria</taxon>
        <taxon>Pseudomonadati</taxon>
        <taxon>Pseudomonadota</taxon>
        <taxon>Gammaproteobacteria</taxon>
        <taxon>Cellvibrionales</taxon>
        <taxon>Halieaceae</taxon>
        <taxon>Marimicrobium</taxon>
    </lineage>
</organism>
<reference evidence="2" key="1">
    <citation type="submission" date="2019-02" db="EMBL/GenBank/DDBJ databases">
        <authorList>
            <person name="Li S.-H."/>
        </authorList>
    </citation>
    <scope>NUCLEOTIDE SEQUENCE</scope>
    <source>
        <strain evidence="2">IMCC11814</strain>
    </source>
</reference>
<evidence type="ECO:0000313" key="3">
    <source>
        <dbReference type="Proteomes" id="UP001143304"/>
    </source>
</evidence>
<keyword evidence="3" id="KW-1185">Reference proteome</keyword>
<gene>
    <name evidence="2" type="ORF">EYC82_05730</name>
</gene>
<protein>
    <submittedName>
        <fullName evidence="2">Uncharacterized protein</fullName>
    </submittedName>
</protein>
<dbReference type="Proteomes" id="UP001143304">
    <property type="component" value="Unassembled WGS sequence"/>
</dbReference>
<dbReference type="RefSeq" id="WP_279248588.1">
    <property type="nucleotide sequence ID" value="NZ_SHNO01000001.1"/>
</dbReference>
<evidence type="ECO:0000256" key="1">
    <source>
        <dbReference type="SAM" id="MobiDB-lite"/>
    </source>
</evidence>
<name>A0ABT3T449_9GAMM</name>